<feature type="compositionally biased region" description="Low complexity" evidence="1">
    <location>
        <begin position="26"/>
        <end position="39"/>
    </location>
</feature>
<evidence type="ECO:0000313" key="4">
    <source>
        <dbReference type="Proteomes" id="UP000309215"/>
    </source>
</evidence>
<reference evidence="3 4" key="1">
    <citation type="submission" date="2019-04" db="EMBL/GenBank/DDBJ databases">
        <authorList>
            <person name="Li Y."/>
            <person name="Wang J."/>
        </authorList>
    </citation>
    <scope>NUCLEOTIDE SEQUENCE [LARGE SCALE GENOMIC DNA]</scope>
    <source>
        <strain evidence="3 4">DSM 14668</strain>
    </source>
</reference>
<gene>
    <name evidence="3" type="ORF">E8A74_15280</name>
</gene>
<dbReference type="OrthoDB" id="5491203at2"/>
<sequence length="574" mass="60867">MRFTSKNLFPLALALLGGAALPGCSDSASAPVDPAAPTRPAEPLPPLPSLPDGLTVRLTPRPERSALDVEVHLVGPEAARAKELGIARTWAGIDGMAALRGIRVRDGEGVIPTQPGPDEGPDRILVLGRAPTSHLAITYGVVSAPKDAARFALHLDRERLSGVGHTFLLLPRTNEPLDVHVQIRPGALAPGASGASSFGAGDDVEENATPAELANAVYLAGRLRTLDASEKERLVLLGRPAFEPEATLATITHAHAALARLFGGAPRSGAATSASFSYLLVAEPGLGKGHDGALLGRSFGLWIGEERPFDAAVTIAAVHELSHRWIGGAVRLVAEGHEQVWFSEGFAVHYARKIALAEKRIGARDFAADLERTLVNAEAELPAHARSRKDYQRGALYAAALDAAVRKASGGERSLDDLVRALLDRAAAEKKTDLPVSALGELVARELGAARGEELDWVMVRGHGEITLDEGAFGSCFHRARTKSKVYELGFDEASLRRTPAMIRGLVAGSAAARAGLEDGALVLASKVPAGRDEDADEPVEIVVADRGRGRKIRYLPVAERQVVRWAEKTRCRD</sequence>
<keyword evidence="2" id="KW-0732">Signal</keyword>
<accession>A0A4U1JD79</accession>
<proteinExistence type="predicted"/>
<evidence type="ECO:0008006" key="5">
    <source>
        <dbReference type="Google" id="ProtNLM"/>
    </source>
</evidence>
<feature type="chain" id="PRO_5020375522" description="Peptidase M61 catalytic domain-containing protein" evidence="2">
    <location>
        <begin position="31"/>
        <end position="574"/>
    </location>
</feature>
<dbReference type="AlphaFoldDB" id="A0A4U1JD79"/>
<evidence type="ECO:0000313" key="3">
    <source>
        <dbReference type="EMBL" id="TKD08642.1"/>
    </source>
</evidence>
<dbReference type="EMBL" id="SSMQ01000013">
    <property type="protein sequence ID" value="TKD08642.1"/>
    <property type="molecule type" value="Genomic_DNA"/>
</dbReference>
<name>A0A4U1JD79_9BACT</name>
<protein>
    <recommendedName>
        <fullName evidence="5">Peptidase M61 catalytic domain-containing protein</fullName>
    </recommendedName>
</protein>
<comment type="caution">
    <text evidence="3">The sequence shown here is derived from an EMBL/GenBank/DDBJ whole genome shotgun (WGS) entry which is preliminary data.</text>
</comment>
<feature type="region of interest" description="Disordered" evidence="1">
    <location>
        <begin position="26"/>
        <end position="52"/>
    </location>
</feature>
<evidence type="ECO:0000256" key="2">
    <source>
        <dbReference type="SAM" id="SignalP"/>
    </source>
</evidence>
<feature type="compositionally biased region" description="Pro residues" evidence="1">
    <location>
        <begin position="40"/>
        <end position="49"/>
    </location>
</feature>
<feature type="signal peptide" evidence="2">
    <location>
        <begin position="1"/>
        <end position="30"/>
    </location>
</feature>
<dbReference type="Proteomes" id="UP000309215">
    <property type="component" value="Unassembled WGS sequence"/>
</dbReference>
<dbReference type="SUPFAM" id="SSF55486">
    <property type="entry name" value="Metalloproteases ('zincins'), catalytic domain"/>
    <property type="match status" value="1"/>
</dbReference>
<organism evidence="3 4">
    <name type="scientific">Polyangium fumosum</name>
    <dbReference type="NCBI Taxonomy" id="889272"/>
    <lineage>
        <taxon>Bacteria</taxon>
        <taxon>Pseudomonadati</taxon>
        <taxon>Myxococcota</taxon>
        <taxon>Polyangia</taxon>
        <taxon>Polyangiales</taxon>
        <taxon>Polyangiaceae</taxon>
        <taxon>Polyangium</taxon>
    </lineage>
</organism>
<dbReference type="Gene3D" id="1.10.390.10">
    <property type="entry name" value="Neutral Protease Domain 2"/>
    <property type="match status" value="1"/>
</dbReference>
<dbReference type="RefSeq" id="WP_136929738.1">
    <property type="nucleotide sequence ID" value="NZ_SSMQ01000013.1"/>
</dbReference>
<dbReference type="InterPro" id="IPR027268">
    <property type="entry name" value="Peptidase_M4/M1_CTD_sf"/>
</dbReference>
<evidence type="ECO:0000256" key="1">
    <source>
        <dbReference type="SAM" id="MobiDB-lite"/>
    </source>
</evidence>
<keyword evidence="4" id="KW-1185">Reference proteome</keyword>